<accession>X0YYZ6</accession>
<dbReference type="AlphaFoldDB" id="X0YYZ6"/>
<organism evidence="1">
    <name type="scientific">marine sediment metagenome</name>
    <dbReference type="NCBI Taxonomy" id="412755"/>
    <lineage>
        <taxon>unclassified sequences</taxon>
        <taxon>metagenomes</taxon>
        <taxon>ecological metagenomes</taxon>
    </lineage>
</organism>
<protein>
    <submittedName>
        <fullName evidence="1">Uncharacterized protein</fullName>
    </submittedName>
</protein>
<dbReference type="EMBL" id="BART01007687">
    <property type="protein sequence ID" value="GAG61790.1"/>
    <property type="molecule type" value="Genomic_DNA"/>
</dbReference>
<name>X0YYZ6_9ZZZZ</name>
<evidence type="ECO:0000313" key="1">
    <source>
        <dbReference type="EMBL" id="GAG61790.1"/>
    </source>
</evidence>
<reference evidence="1" key="1">
    <citation type="journal article" date="2014" name="Front. Microbiol.">
        <title>High frequency of phylogenetically diverse reductive dehalogenase-homologous genes in deep subseafloor sedimentary metagenomes.</title>
        <authorList>
            <person name="Kawai M."/>
            <person name="Futagami T."/>
            <person name="Toyoda A."/>
            <person name="Takaki Y."/>
            <person name="Nishi S."/>
            <person name="Hori S."/>
            <person name="Arai W."/>
            <person name="Tsubouchi T."/>
            <person name="Morono Y."/>
            <person name="Uchiyama I."/>
            <person name="Ito T."/>
            <person name="Fujiyama A."/>
            <person name="Inagaki F."/>
            <person name="Takami H."/>
        </authorList>
    </citation>
    <scope>NUCLEOTIDE SEQUENCE</scope>
    <source>
        <strain evidence="1">Expedition CK06-06</strain>
    </source>
</reference>
<sequence>MKRKSILKGGDRALGSMDDAFYFAEGWNRKMGKAIGKSLGLTPKQIKKKNLLLKVTRELESKGHFTHSPSQRMGRILSKFKKKSPLDMSRAELKKKLKEFPHY</sequence>
<comment type="caution">
    <text evidence="1">The sequence shown here is derived from an EMBL/GenBank/DDBJ whole genome shotgun (WGS) entry which is preliminary data.</text>
</comment>
<proteinExistence type="predicted"/>
<gene>
    <name evidence="1" type="ORF">S01H4_17452</name>
</gene>